<dbReference type="RefSeq" id="WP_184526056.1">
    <property type="nucleotide sequence ID" value="NZ_JACHGK010000007.1"/>
</dbReference>
<dbReference type="InterPro" id="IPR051448">
    <property type="entry name" value="CdaR-like_regulators"/>
</dbReference>
<organism evidence="5 6">
    <name type="scientific">Bacillus benzoevorans</name>
    <dbReference type="NCBI Taxonomy" id="1456"/>
    <lineage>
        <taxon>Bacteria</taxon>
        <taxon>Bacillati</taxon>
        <taxon>Bacillota</taxon>
        <taxon>Bacilli</taxon>
        <taxon>Bacillales</taxon>
        <taxon>Bacillaceae</taxon>
        <taxon>Bacillus</taxon>
    </lineage>
</organism>
<dbReference type="InterPro" id="IPR025736">
    <property type="entry name" value="PucR_C-HTH_dom"/>
</dbReference>
<evidence type="ECO:0000259" key="2">
    <source>
        <dbReference type="Pfam" id="PF07905"/>
    </source>
</evidence>
<dbReference type="PANTHER" id="PTHR33744:SF16">
    <property type="entry name" value="CARBOHYDRATE DIACID REGULATOR"/>
    <property type="match status" value="1"/>
</dbReference>
<dbReference type="Pfam" id="PF17853">
    <property type="entry name" value="GGDEF_2"/>
    <property type="match status" value="1"/>
</dbReference>
<evidence type="ECO:0000313" key="6">
    <source>
        <dbReference type="Proteomes" id="UP000531594"/>
    </source>
</evidence>
<evidence type="ECO:0000259" key="3">
    <source>
        <dbReference type="Pfam" id="PF13556"/>
    </source>
</evidence>
<comment type="caution">
    <text evidence="5">The sequence shown here is derived from an EMBL/GenBank/DDBJ whole genome shotgun (WGS) entry which is preliminary data.</text>
</comment>
<dbReference type="Pfam" id="PF13556">
    <property type="entry name" value="HTH_30"/>
    <property type="match status" value="1"/>
</dbReference>
<protein>
    <submittedName>
        <fullName evidence="5">Purine catabolism regulator</fullName>
    </submittedName>
</protein>
<dbReference type="AlphaFoldDB" id="A0A7X0HUC7"/>
<dbReference type="InterPro" id="IPR012914">
    <property type="entry name" value="PucR_dom"/>
</dbReference>
<accession>A0A7X0HUC7</accession>
<evidence type="ECO:0000313" key="5">
    <source>
        <dbReference type="EMBL" id="MBB6445731.1"/>
    </source>
</evidence>
<dbReference type="InterPro" id="IPR041522">
    <property type="entry name" value="CdaR_GGDEF"/>
</dbReference>
<keyword evidence="6" id="KW-1185">Reference proteome</keyword>
<name>A0A7X0HUC7_9BACI</name>
<gene>
    <name evidence="5" type="ORF">HNR53_002356</name>
</gene>
<feature type="domain" description="PucR C-terminal helix-turn-helix" evidence="3">
    <location>
        <begin position="480"/>
        <end position="537"/>
    </location>
</feature>
<sequence>MGVCVKDMLKSEAFTNYKLLAGHGGVDNQIQGLAVMDAPDGFGWYQGRELLITSGYVFYKNPGLFEKLIESGDLKRISALGIKLGRYINRMPDHIVKFFNENNIPLISIPFEHSWMDIMNRLNVLVMNTSIRQFNIRNINPLNYSNLSYQVRKIDNILSQIEKEMNFPAMLYDLANEKAYYSSPAFLKLADKLELEDFWQPSFDFAKEILCNNLNMVRYRFFDEKYDKPYSWITVPITVGDKIEAYFVVVEATGLIDYFDQFALRIGFVLLQSLYEQMLMAQNIGDAGFEKFVTDYLLGNLSNHEMIEKRAAEINIDINLKYCLVLMKQTNKDIYLSSYRDIVKNAVYTNICYPGIRMAMIDENRFIFLIPTDESISHEKNLKLIKGYFKELNNRLEKKVNHISLLFGISDISDSIYGMKRNYLRCEKTLSNGKLLFPNKNYLVYSDLGVFAWMDIQEDEIEMMLKDLKELFADGENKELIETLKVYLDCKMNYTHTAKKLYIHINTVRKRIDHINDIIQLDLEDPLNRLKLEILLKLFN</sequence>
<evidence type="ECO:0000256" key="1">
    <source>
        <dbReference type="ARBA" id="ARBA00006754"/>
    </source>
</evidence>
<dbReference type="Gene3D" id="1.10.10.2840">
    <property type="entry name" value="PucR C-terminal helix-turn-helix domain"/>
    <property type="match status" value="1"/>
</dbReference>
<reference evidence="5 6" key="1">
    <citation type="submission" date="2020-08" db="EMBL/GenBank/DDBJ databases">
        <title>Genomic Encyclopedia of Type Strains, Phase IV (KMG-IV): sequencing the most valuable type-strain genomes for metagenomic binning, comparative biology and taxonomic classification.</title>
        <authorList>
            <person name="Goeker M."/>
        </authorList>
    </citation>
    <scope>NUCLEOTIDE SEQUENCE [LARGE SCALE GENOMIC DNA]</scope>
    <source>
        <strain evidence="5 6">DSM 5391</strain>
    </source>
</reference>
<evidence type="ECO:0000259" key="4">
    <source>
        <dbReference type="Pfam" id="PF17853"/>
    </source>
</evidence>
<dbReference type="Pfam" id="PF07905">
    <property type="entry name" value="PucR"/>
    <property type="match status" value="1"/>
</dbReference>
<feature type="domain" description="CdaR GGDEF-like" evidence="4">
    <location>
        <begin position="303"/>
        <end position="430"/>
    </location>
</feature>
<comment type="similarity">
    <text evidence="1">Belongs to the CdaR family.</text>
</comment>
<dbReference type="Proteomes" id="UP000531594">
    <property type="component" value="Unassembled WGS sequence"/>
</dbReference>
<proteinExistence type="inferred from homology"/>
<dbReference type="InterPro" id="IPR042070">
    <property type="entry name" value="PucR_C-HTH_sf"/>
</dbReference>
<dbReference type="PANTHER" id="PTHR33744">
    <property type="entry name" value="CARBOHYDRATE DIACID REGULATOR"/>
    <property type="match status" value="1"/>
</dbReference>
<feature type="domain" description="Purine catabolism PurC-like" evidence="2">
    <location>
        <begin position="7"/>
        <end position="122"/>
    </location>
</feature>
<dbReference type="EMBL" id="JACHGK010000007">
    <property type="protein sequence ID" value="MBB6445731.1"/>
    <property type="molecule type" value="Genomic_DNA"/>
</dbReference>